<dbReference type="OrthoDB" id="53218at2157"/>
<evidence type="ECO:0000256" key="2">
    <source>
        <dbReference type="ARBA" id="ARBA00022475"/>
    </source>
</evidence>
<dbReference type="GO" id="GO:0050660">
    <property type="term" value="F:flavin adenine dinucleotide binding"/>
    <property type="evidence" value="ECO:0007669"/>
    <property type="project" value="InterPro"/>
</dbReference>
<dbReference type="PANTHER" id="PTHR43099:SF2">
    <property type="entry name" value="UPF0053 PROTEIN YRKA"/>
    <property type="match status" value="1"/>
</dbReference>
<dbReference type="Gene3D" id="3.10.580.10">
    <property type="entry name" value="CBS-domain"/>
    <property type="match status" value="1"/>
</dbReference>
<keyword evidence="8" id="KW-0028">Amino-acid biosynthesis</keyword>
<sequence>MTIIVDTIFLSILIIANGFFSMAEFALVSSRKTRLKQLASEGNTGAKAAIELMEDQTSFLSSIQIGITLVGICTGAYGGAKFSQILEPYFSSIPMIGDYSSAISLTIIILIITYFSIVIGELVPKRIGLANPEKIACTIAPVFVLITRIFTPFSYLTSGLTHILVKVLGISASKNPDIIEEEIHFLLEEGTESGIIDEAEQDIVESVFEFGDSKIVDLMIPRPDIIALDIDNPLSDNIEIMKNSNHTRYPVYKDALDSVVGVVSVRDIWVYSQTNAFTDLVPVLKEILVVPDHINALELVRKFKTATSPLAVIIDEYGSVIGMITLHDLLEALIGDFSRVDNDEEHPLVVKRHDNSWLVDGRTSPEELYELTGIDCTDESTKGYFRTMAGFILYVTGNIPEEGESIPWNGYEYEVIDMDGHRIDKILVTPLSSPDEE</sequence>
<keyword evidence="5 10" id="KW-1133">Transmembrane helix</keyword>
<evidence type="ECO:0000259" key="11">
    <source>
        <dbReference type="PROSITE" id="PS51371"/>
    </source>
</evidence>
<proteinExistence type="predicted"/>
<feature type="transmembrane region" description="Helical" evidence="10">
    <location>
        <begin position="135"/>
        <end position="156"/>
    </location>
</feature>
<dbReference type="SUPFAM" id="SSF56176">
    <property type="entry name" value="FAD-binding/transporter-associated domain-like"/>
    <property type="match status" value="1"/>
</dbReference>
<dbReference type="SUPFAM" id="SSF54631">
    <property type="entry name" value="CBS-domain pair"/>
    <property type="match status" value="1"/>
</dbReference>
<dbReference type="InterPro" id="IPR044751">
    <property type="entry name" value="Ion_transp-like_CBS"/>
</dbReference>
<keyword evidence="2" id="KW-1003">Cell membrane</keyword>
<protein>
    <recommendedName>
        <fullName evidence="15">HlyC/CorC family transporter</fullName>
    </recommendedName>
</protein>
<dbReference type="Pfam" id="PF00571">
    <property type="entry name" value="CBS"/>
    <property type="match status" value="2"/>
</dbReference>
<dbReference type="CDD" id="cd04590">
    <property type="entry name" value="CBS_pair_CorC_HlyC_assoc"/>
    <property type="match status" value="1"/>
</dbReference>
<evidence type="ECO:0000313" key="13">
    <source>
        <dbReference type="EMBL" id="PWR73435.1"/>
    </source>
</evidence>
<gene>
    <name evidence="13" type="ORF">DLD82_09280</name>
</gene>
<keyword evidence="14" id="KW-1185">Reference proteome</keyword>
<feature type="domain" description="CBS" evidence="11">
    <location>
        <begin position="283"/>
        <end position="344"/>
    </location>
</feature>
<keyword evidence="8" id="KW-0486">Methionine biosynthesis</keyword>
<reference evidence="13 14" key="1">
    <citation type="submission" date="2018-05" db="EMBL/GenBank/DDBJ databases">
        <title>Draft genome of Methanospirillum stamsii Pt1.</title>
        <authorList>
            <person name="Dueholm M.S."/>
            <person name="Nielsen P.H."/>
            <person name="Bakmann L.F."/>
            <person name="Otzen D.E."/>
        </authorList>
    </citation>
    <scope>NUCLEOTIDE SEQUENCE [LARGE SCALE GENOMIC DNA]</scope>
    <source>
        <strain evidence="13 14">Pt1</strain>
    </source>
</reference>
<dbReference type="GeneID" id="97608865"/>
<organism evidence="13 14">
    <name type="scientific">Methanospirillum stamsii</name>
    <dbReference type="NCBI Taxonomy" id="1277351"/>
    <lineage>
        <taxon>Archaea</taxon>
        <taxon>Methanobacteriati</taxon>
        <taxon>Methanobacteriota</taxon>
        <taxon>Stenosarchaea group</taxon>
        <taxon>Methanomicrobia</taxon>
        <taxon>Methanomicrobiales</taxon>
        <taxon>Methanospirillaceae</taxon>
        <taxon>Methanospirillum</taxon>
    </lineage>
</organism>
<dbReference type="Pfam" id="PF01595">
    <property type="entry name" value="CNNM"/>
    <property type="match status" value="1"/>
</dbReference>
<evidence type="ECO:0000256" key="9">
    <source>
        <dbReference type="PROSITE-ProRule" id="PRU00703"/>
    </source>
</evidence>
<evidence type="ECO:0000256" key="7">
    <source>
        <dbReference type="ARBA" id="ARBA00023136"/>
    </source>
</evidence>
<feature type="domain" description="CBS" evidence="11">
    <location>
        <begin position="219"/>
        <end position="280"/>
    </location>
</feature>
<dbReference type="SMART" id="SM00116">
    <property type="entry name" value="CBS"/>
    <property type="match status" value="2"/>
</dbReference>
<feature type="transmembrane region" description="Helical" evidence="10">
    <location>
        <begin position="99"/>
        <end position="123"/>
    </location>
</feature>
<comment type="subcellular location">
    <subcellularLocation>
        <location evidence="1">Cell membrane</location>
        <topology evidence="1">Multi-pass membrane protein</topology>
    </subcellularLocation>
</comment>
<dbReference type="PROSITE" id="PS51846">
    <property type="entry name" value="CNNM"/>
    <property type="match status" value="1"/>
</dbReference>
<dbReference type="GO" id="GO:0005886">
    <property type="term" value="C:plasma membrane"/>
    <property type="evidence" value="ECO:0007669"/>
    <property type="project" value="UniProtKB-SubCell"/>
</dbReference>
<keyword evidence="4" id="KW-0677">Repeat</keyword>
<dbReference type="InterPro" id="IPR016169">
    <property type="entry name" value="FAD-bd_PCMH_sub2"/>
</dbReference>
<evidence type="ECO:0000313" key="14">
    <source>
        <dbReference type="Proteomes" id="UP000245934"/>
    </source>
</evidence>
<dbReference type="Pfam" id="PF03471">
    <property type="entry name" value="CorC_HlyC"/>
    <property type="match status" value="1"/>
</dbReference>
<evidence type="ECO:0000256" key="4">
    <source>
        <dbReference type="ARBA" id="ARBA00022737"/>
    </source>
</evidence>
<dbReference type="AlphaFoldDB" id="A0A2V2N4J0"/>
<dbReference type="RefSeq" id="WP_109940846.1">
    <property type="nucleotide sequence ID" value="NZ_CP176366.1"/>
</dbReference>
<dbReference type="InterPro" id="IPR046342">
    <property type="entry name" value="CBS_dom_sf"/>
</dbReference>
<evidence type="ECO:0000256" key="1">
    <source>
        <dbReference type="ARBA" id="ARBA00004651"/>
    </source>
</evidence>
<keyword evidence="7 10" id="KW-0472">Membrane</keyword>
<evidence type="ECO:0000256" key="6">
    <source>
        <dbReference type="ARBA" id="ARBA00023122"/>
    </source>
</evidence>
<keyword evidence="6 9" id="KW-0129">CBS domain</keyword>
<dbReference type="InterPro" id="IPR051676">
    <property type="entry name" value="UPF0053_domain"/>
</dbReference>
<dbReference type="InterPro" id="IPR036318">
    <property type="entry name" value="FAD-bd_PCMH-like_sf"/>
</dbReference>
<evidence type="ECO:0000256" key="3">
    <source>
        <dbReference type="ARBA" id="ARBA00022692"/>
    </source>
</evidence>
<accession>A0A2V2N4J0</accession>
<name>A0A2V2N4J0_9EURY</name>
<dbReference type="SMART" id="SM01091">
    <property type="entry name" value="CorC_HlyC"/>
    <property type="match status" value="1"/>
</dbReference>
<feature type="domain" description="CNNM transmembrane" evidence="12">
    <location>
        <begin position="1"/>
        <end position="200"/>
    </location>
</feature>
<evidence type="ECO:0008006" key="15">
    <source>
        <dbReference type="Google" id="ProtNLM"/>
    </source>
</evidence>
<dbReference type="Gene3D" id="3.30.465.10">
    <property type="match status" value="1"/>
</dbReference>
<feature type="transmembrane region" description="Helical" evidence="10">
    <location>
        <begin position="59"/>
        <end position="79"/>
    </location>
</feature>
<dbReference type="GO" id="GO:0009086">
    <property type="term" value="P:methionine biosynthetic process"/>
    <property type="evidence" value="ECO:0007669"/>
    <property type="project" value="UniProtKB-KW"/>
</dbReference>
<dbReference type="InterPro" id="IPR005170">
    <property type="entry name" value="Transptr-assoc_dom"/>
</dbReference>
<evidence type="ECO:0000259" key="12">
    <source>
        <dbReference type="PROSITE" id="PS51846"/>
    </source>
</evidence>
<evidence type="ECO:0000256" key="10">
    <source>
        <dbReference type="SAM" id="Phobius"/>
    </source>
</evidence>
<dbReference type="PANTHER" id="PTHR43099">
    <property type="entry name" value="UPF0053 PROTEIN YRKA"/>
    <property type="match status" value="1"/>
</dbReference>
<comment type="caution">
    <text evidence="13">The sequence shown here is derived from an EMBL/GenBank/DDBJ whole genome shotgun (WGS) entry which is preliminary data.</text>
</comment>
<feature type="transmembrane region" description="Helical" evidence="10">
    <location>
        <begin position="6"/>
        <end position="28"/>
    </location>
</feature>
<evidence type="ECO:0000256" key="8">
    <source>
        <dbReference type="ARBA" id="ARBA00023167"/>
    </source>
</evidence>
<keyword evidence="3 10" id="KW-0812">Transmembrane</keyword>
<dbReference type="PROSITE" id="PS51371">
    <property type="entry name" value="CBS"/>
    <property type="match status" value="2"/>
</dbReference>
<dbReference type="InterPro" id="IPR000644">
    <property type="entry name" value="CBS_dom"/>
</dbReference>
<dbReference type="Proteomes" id="UP000245934">
    <property type="component" value="Unassembled WGS sequence"/>
</dbReference>
<dbReference type="EMBL" id="QGMZ01000018">
    <property type="protein sequence ID" value="PWR73435.1"/>
    <property type="molecule type" value="Genomic_DNA"/>
</dbReference>
<evidence type="ECO:0000256" key="5">
    <source>
        <dbReference type="ARBA" id="ARBA00022989"/>
    </source>
</evidence>
<dbReference type="InterPro" id="IPR002550">
    <property type="entry name" value="CNNM"/>
</dbReference>